<organism evidence="1 2">
    <name type="scientific">Jatrophihabitans lederbergiae</name>
    <dbReference type="NCBI Taxonomy" id="3075547"/>
    <lineage>
        <taxon>Bacteria</taxon>
        <taxon>Bacillati</taxon>
        <taxon>Actinomycetota</taxon>
        <taxon>Actinomycetes</taxon>
        <taxon>Jatrophihabitantales</taxon>
        <taxon>Jatrophihabitantaceae</taxon>
        <taxon>Jatrophihabitans</taxon>
    </lineage>
</organism>
<evidence type="ECO:0000313" key="1">
    <source>
        <dbReference type="EMBL" id="MDT0263268.1"/>
    </source>
</evidence>
<accession>A0ABU2JE40</accession>
<evidence type="ECO:0000313" key="2">
    <source>
        <dbReference type="Proteomes" id="UP001183176"/>
    </source>
</evidence>
<sequence>MTMQSDSTLATPLTGVSGAQVPGFAFDPTDPWTVTFQTGLDRAGLTGRRVYEVGVGSGANIAFMLRHCGAAMVLGSDLDPRLPLLAQRLVAEVAPDLVHRFRPISGSVSLIDTPVAMGEVTAVDAVVACLPQVPDPEDALYSQFHLSQLAAAAALRDRAADHIAHYYPWTAFQDYPFNALGLGLNEALLRRVRAYAPRAEVVLNFGCRIGKMALFALFEANRYRPEELASCIVRQHQGTDISFFMAVEAAMRGTGCEQDLVCEFYADPAGKWPLSASEAKLLLDADPATPIYHEICVLRGYPVP</sequence>
<dbReference type="EC" id="2.1.1.-" evidence="1"/>
<gene>
    <name evidence="1" type="ORF">RM423_17940</name>
</gene>
<keyword evidence="1" id="KW-0808">Transferase</keyword>
<dbReference type="Gene3D" id="3.40.50.150">
    <property type="entry name" value="Vaccinia Virus protein VP39"/>
    <property type="match status" value="1"/>
</dbReference>
<dbReference type="RefSeq" id="WP_311424416.1">
    <property type="nucleotide sequence ID" value="NZ_JAVREH010000033.1"/>
</dbReference>
<keyword evidence="1" id="KW-0489">Methyltransferase</keyword>
<reference evidence="2" key="1">
    <citation type="submission" date="2023-07" db="EMBL/GenBank/DDBJ databases">
        <title>30 novel species of actinomycetes from the DSMZ collection.</title>
        <authorList>
            <person name="Nouioui I."/>
        </authorList>
    </citation>
    <scope>NUCLEOTIDE SEQUENCE [LARGE SCALE GENOMIC DNA]</scope>
    <source>
        <strain evidence="2">DSM 44399</strain>
    </source>
</reference>
<comment type="caution">
    <text evidence="1">The sequence shown here is derived from an EMBL/GenBank/DDBJ whole genome shotgun (WGS) entry which is preliminary data.</text>
</comment>
<dbReference type="Proteomes" id="UP001183176">
    <property type="component" value="Unassembled WGS sequence"/>
</dbReference>
<dbReference type="GO" id="GO:0032259">
    <property type="term" value="P:methylation"/>
    <property type="evidence" value="ECO:0007669"/>
    <property type="project" value="UniProtKB-KW"/>
</dbReference>
<keyword evidence="2" id="KW-1185">Reference proteome</keyword>
<dbReference type="InterPro" id="IPR029063">
    <property type="entry name" value="SAM-dependent_MTases_sf"/>
</dbReference>
<dbReference type="SUPFAM" id="SSF53335">
    <property type="entry name" value="S-adenosyl-L-methionine-dependent methyltransferases"/>
    <property type="match status" value="1"/>
</dbReference>
<dbReference type="GO" id="GO:0008168">
    <property type="term" value="F:methyltransferase activity"/>
    <property type="evidence" value="ECO:0007669"/>
    <property type="project" value="UniProtKB-KW"/>
</dbReference>
<dbReference type="CDD" id="cd02440">
    <property type="entry name" value="AdoMet_MTases"/>
    <property type="match status" value="1"/>
</dbReference>
<protein>
    <submittedName>
        <fullName evidence="1">Class I SAM-dependent methyltransferase</fullName>
        <ecNumber evidence="1">2.1.1.-</ecNumber>
    </submittedName>
</protein>
<name>A0ABU2JE40_9ACTN</name>
<dbReference type="EMBL" id="JAVREH010000033">
    <property type="protein sequence ID" value="MDT0263268.1"/>
    <property type="molecule type" value="Genomic_DNA"/>
</dbReference>
<proteinExistence type="predicted"/>